<name>A0ABP0BSG5_9PEZI</name>
<keyword evidence="2" id="KW-0472">Membrane</keyword>
<protein>
    <recommendedName>
        <fullName evidence="5">Cyclohexanone monooxygenase</fullName>
    </recommendedName>
</protein>
<sequence>MATNGTVGHVNGQANGNGTVAPYRYTHAYLRKARPLRIAIIGCGVSGIAAVHMFKERFRAPGQDLPIELVIYEKNKSIGGTWYENRYPGCSCDVPSHSYTFSWDGNPYFSRVYVGAPELYDYFTDRAEAYGVPEFVRLQHQFESATWNNATGQYELTVKDLATGTLVEDKAEVVINASGVLNSWKWPDFPGLETFAGKHTSADLSGKTVGVVGTGSSGIQLVPQVQAVAKHMRVAARRYSARSR</sequence>
<gene>
    <name evidence="3" type="ORF">SCUCBS95973_004703</name>
</gene>
<evidence type="ECO:0000256" key="1">
    <source>
        <dbReference type="ARBA" id="ARBA00010139"/>
    </source>
</evidence>
<reference evidence="3 4" key="1">
    <citation type="submission" date="2024-01" db="EMBL/GenBank/DDBJ databases">
        <authorList>
            <person name="Allen C."/>
            <person name="Tagirdzhanova G."/>
        </authorList>
    </citation>
    <scope>NUCLEOTIDE SEQUENCE [LARGE SCALE GENOMIC DNA]</scope>
</reference>
<organism evidence="3 4">
    <name type="scientific">Sporothrix curviconia</name>
    <dbReference type="NCBI Taxonomy" id="1260050"/>
    <lineage>
        <taxon>Eukaryota</taxon>
        <taxon>Fungi</taxon>
        <taxon>Dikarya</taxon>
        <taxon>Ascomycota</taxon>
        <taxon>Pezizomycotina</taxon>
        <taxon>Sordariomycetes</taxon>
        <taxon>Sordariomycetidae</taxon>
        <taxon>Ophiostomatales</taxon>
        <taxon>Ophiostomataceae</taxon>
        <taxon>Sporothrix</taxon>
    </lineage>
</organism>
<dbReference type="PANTHER" id="PTHR42877:SF4">
    <property type="entry name" value="FAD_NAD(P)-BINDING DOMAIN-CONTAINING PROTEIN-RELATED"/>
    <property type="match status" value="1"/>
</dbReference>
<dbReference type="SUPFAM" id="SSF51905">
    <property type="entry name" value="FAD/NAD(P)-binding domain"/>
    <property type="match status" value="1"/>
</dbReference>
<dbReference type="Proteomes" id="UP001642405">
    <property type="component" value="Unassembled WGS sequence"/>
</dbReference>
<dbReference type="Gene3D" id="3.50.50.60">
    <property type="entry name" value="FAD/NAD(P)-binding domain"/>
    <property type="match status" value="1"/>
</dbReference>
<dbReference type="InterPro" id="IPR036188">
    <property type="entry name" value="FAD/NAD-bd_sf"/>
</dbReference>
<dbReference type="EMBL" id="CAWUHB010000024">
    <property type="protein sequence ID" value="CAK7222036.1"/>
    <property type="molecule type" value="Genomic_DNA"/>
</dbReference>
<dbReference type="InterPro" id="IPR051209">
    <property type="entry name" value="FAD-bind_Monooxygenase_sf"/>
</dbReference>
<comment type="similarity">
    <text evidence="1">Belongs to the FAD-binding monooxygenase family.</text>
</comment>
<evidence type="ECO:0000313" key="3">
    <source>
        <dbReference type="EMBL" id="CAK7222036.1"/>
    </source>
</evidence>
<proteinExistence type="inferred from homology"/>
<evidence type="ECO:0000256" key="2">
    <source>
        <dbReference type="SAM" id="Phobius"/>
    </source>
</evidence>
<dbReference type="Pfam" id="PF13450">
    <property type="entry name" value="NAD_binding_8"/>
    <property type="match status" value="1"/>
</dbReference>
<keyword evidence="4" id="KW-1185">Reference proteome</keyword>
<dbReference type="PANTHER" id="PTHR42877">
    <property type="entry name" value="L-ORNITHINE N(5)-MONOOXYGENASE-RELATED"/>
    <property type="match status" value="1"/>
</dbReference>
<keyword evidence="2" id="KW-0812">Transmembrane</keyword>
<feature type="transmembrane region" description="Helical" evidence="2">
    <location>
        <begin position="36"/>
        <end position="54"/>
    </location>
</feature>
<keyword evidence="2" id="KW-1133">Transmembrane helix</keyword>
<evidence type="ECO:0008006" key="5">
    <source>
        <dbReference type="Google" id="ProtNLM"/>
    </source>
</evidence>
<evidence type="ECO:0000313" key="4">
    <source>
        <dbReference type="Proteomes" id="UP001642405"/>
    </source>
</evidence>
<accession>A0ABP0BSG5</accession>
<comment type="caution">
    <text evidence="3">The sequence shown here is derived from an EMBL/GenBank/DDBJ whole genome shotgun (WGS) entry which is preliminary data.</text>
</comment>